<feature type="coiled-coil region" evidence="1">
    <location>
        <begin position="815"/>
        <end position="850"/>
    </location>
</feature>
<dbReference type="PANTHER" id="PTHR11668">
    <property type="entry name" value="SERINE/THREONINE PROTEIN PHOSPHATASE"/>
    <property type="match status" value="1"/>
</dbReference>
<keyword evidence="5" id="KW-1185">Reference proteome</keyword>
<feature type="transmembrane region" description="Helical" evidence="2">
    <location>
        <begin position="1179"/>
        <end position="1198"/>
    </location>
</feature>
<dbReference type="WBParaSite" id="Csp11.Scaffold629.g15244.t2">
    <property type="protein sequence ID" value="Csp11.Scaffold629.g15244.t2"/>
    <property type="gene ID" value="Csp11.Scaffold629.g15244"/>
</dbReference>
<dbReference type="SUPFAM" id="SSF56300">
    <property type="entry name" value="Metallo-dependent phosphatases"/>
    <property type="match status" value="1"/>
</dbReference>
<reference evidence="6" key="1">
    <citation type="submission" date="2016-11" db="UniProtKB">
        <authorList>
            <consortium name="WormBaseParasite"/>
        </authorList>
    </citation>
    <scope>IDENTIFICATION</scope>
</reference>
<dbReference type="PANTHER" id="PTHR11668:SF496">
    <property type="entry name" value="SERINE_THREONINE-PROTEIN PHOSPHATASE"/>
    <property type="match status" value="1"/>
</dbReference>
<proteinExistence type="predicted"/>
<keyword evidence="2" id="KW-0812">Transmembrane</keyword>
<evidence type="ECO:0000259" key="3">
    <source>
        <dbReference type="Pfam" id="PF00149"/>
    </source>
</evidence>
<evidence type="ECO:0000259" key="4">
    <source>
        <dbReference type="Pfam" id="PF02206"/>
    </source>
</evidence>
<dbReference type="InterPro" id="IPR029052">
    <property type="entry name" value="Metallo-depent_PP-like"/>
</dbReference>
<organism evidence="5 6">
    <name type="scientific">Caenorhabditis tropicalis</name>
    <dbReference type="NCBI Taxonomy" id="1561998"/>
    <lineage>
        <taxon>Eukaryota</taxon>
        <taxon>Metazoa</taxon>
        <taxon>Ecdysozoa</taxon>
        <taxon>Nematoda</taxon>
        <taxon>Chromadorea</taxon>
        <taxon>Rhabditida</taxon>
        <taxon>Rhabditina</taxon>
        <taxon>Rhabditomorpha</taxon>
        <taxon>Rhabditoidea</taxon>
        <taxon>Rhabditidae</taxon>
        <taxon>Peloderinae</taxon>
        <taxon>Caenorhabditis</taxon>
    </lineage>
</organism>
<dbReference type="Gene3D" id="3.60.21.10">
    <property type="match status" value="1"/>
</dbReference>
<dbReference type="GO" id="GO:0016787">
    <property type="term" value="F:hydrolase activity"/>
    <property type="evidence" value="ECO:0007669"/>
    <property type="project" value="InterPro"/>
</dbReference>
<dbReference type="Proteomes" id="UP000095282">
    <property type="component" value="Unplaced"/>
</dbReference>
<dbReference type="InterPro" id="IPR003125">
    <property type="entry name" value="WSN"/>
</dbReference>
<feature type="domain" description="Domain of unknown function WSN" evidence="4">
    <location>
        <begin position="23"/>
        <end position="85"/>
    </location>
</feature>
<sequence>MSLSESEHELEKRGSEENQEVTFHQVVKELSSLGRVVDAIDIERRLKKGSLIMSTLIRELLDLNKSLTAKSLDKDKFNGLVKDLNRFVSIVEKECKGEASSKFDVVAKGINSILSIKDLKMSPKVFEEGSALHLYHSVIENLKKLDIRINSLLKVISGGLKPEHENMKFYVDCDTTVKGIIKISQNQKNMKEMNLGKVKTEIDSLLSSERVKEAFKKDGVDIGEWEKSLKAPGKALKVFQSTFTKEGIDEVNSSIQHLLDAYLKIFFSFEQKIETSGFPNGAIDLANLPIDMKSEIFVEHLGVTEDVLKSLFPTVLQLNEKLKTILEIKIKAMSSDIENVVHSFQTSLNASRTELESFNTILALFDCDDMFRDIPKTNLESEKNRIANTEQTWKQFVGKLNMPTLNALPEFLKIFSKNPGEIPTAFKEFKQMAEVQKELNDVKKHLEDIDFNSLKAFLSNSIVISLFEQASELLKPGGFFNCVSNQTMLTDAKKVFDNGASFSMILNLKSLKDKVDNISSAIQMEESFLTELGILESTSMTKPKREAKDIPDLGKDVSKKMNKAVQILVGLDDASKPEVKKFKDQIPNIDTQISKLPDSAEKKELVEMYTPAVKKTIVWAVKEAEIVSKQTFPPGLSGYNSTMQLSFNFDGTVNVSFAPICRRLRQLNTSYPDAESEKLLAIVHLDLANSKVVMTEGDEAFGDILQFFNQYTTEIDESIRIFDKTVEGKVILAILFFLIGVFCVVFLVWIICAVKKHKEKTRLAKLVTRLEKYSKTLKDAKPIVRQDSSELNAMKLKNACKDEPEMTELPIDVRLKELRKLVENRKEEIMAKYEELLKKNERKVEEVKQQGICQDALNAKLLNGFDKGPIRIQLHDITFFENLEQLVIDENEANLCTKVIRFDAYYTEYDVGVGTDIYLDVVDATVGDRTETKEEQDDKKTFEEEEKKKCEKQEKKKFKDAVNKTLEKSRKILKSHESTKTNPKDVADMIKKEEETAKEPSADRHSGGADKKEAEEEKFFLPMFQRSYEQILKDYNQDIFDWDLSKVKTSKKNPSSPFLRDFRDAKTNKIIYPKLLCQMMSKEFLEVKSWPHTDANGVTYDCPILLSDYVEVQRDAREVGNQQTEAYIEVNSPQAVIVGDIHGQPRDLVYALNNHIAEDRTVFVFLGDYVDRGERNIDVALFMAVMMACFVSLFSHSLPLD</sequence>
<dbReference type="Pfam" id="PF02206">
    <property type="entry name" value="WSN"/>
    <property type="match status" value="1"/>
</dbReference>
<evidence type="ECO:0000256" key="1">
    <source>
        <dbReference type="SAM" id="Coils"/>
    </source>
</evidence>
<keyword evidence="2" id="KW-1133">Transmembrane helix</keyword>
<evidence type="ECO:0000313" key="6">
    <source>
        <dbReference type="WBParaSite" id="Csp11.Scaffold629.g15244.t2"/>
    </source>
</evidence>
<accession>A0A1I7U652</accession>
<dbReference type="AlphaFoldDB" id="A0A1I7U652"/>
<name>A0A1I7U652_9PELO</name>
<evidence type="ECO:0000313" key="5">
    <source>
        <dbReference type="Proteomes" id="UP000095282"/>
    </source>
</evidence>
<evidence type="ECO:0000256" key="2">
    <source>
        <dbReference type="SAM" id="Phobius"/>
    </source>
</evidence>
<keyword evidence="1" id="KW-0175">Coiled coil</keyword>
<dbReference type="InterPro" id="IPR004843">
    <property type="entry name" value="Calcineurin-like_PHP"/>
</dbReference>
<keyword evidence="2" id="KW-0472">Membrane</keyword>
<dbReference type="InterPro" id="IPR006186">
    <property type="entry name" value="Ser/Thr-sp_prot-phosphatase"/>
</dbReference>
<dbReference type="STRING" id="1561998.A0A1I7U652"/>
<feature type="transmembrane region" description="Helical" evidence="2">
    <location>
        <begin position="730"/>
        <end position="754"/>
    </location>
</feature>
<dbReference type="InterPro" id="IPR050341">
    <property type="entry name" value="PP1_catalytic_subunit"/>
</dbReference>
<dbReference type="Pfam" id="PF00149">
    <property type="entry name" value="Metallophos"/>
    <property type="match status" value="1"/>
</dbReference>
<feature type="domain" description="Calcineurin-like phosphoesterase" evidence="3">
    <location>
        <begin position="1136"/>
        <end position="1185"/>
    </location>
</feature>
<dbReference type="PRINTS" id="PR00114">
    <property type="entry name" value="STPHPHTASE"/>
</dbReference>
<protein>
    <submittedName>
        <fullName evidence="6">WSN domain-containing protein</fullName>
    </submittedName>
</protein>